<sequence>MTLTAPDPTTRSGLGHPVVIGLDTSLSATGLASSNGWTRVVGYTDKKNPLSKLPHLERLAVLRTVRAGIINNIGRPNLVVLESPSLRSLGGAGHERGWLWWEIYSYLDSAEIPTALMSPSGRMLYATGKGQVPKGAVIDAVARRFPDWTTDGDDNAADAVVLMAAGRDWLGAPIATLPKTHRAALDKAVWPTLPGATR</sequence>
<dbReference type="RefSeq" id="WP_242778887.1">
    <property type="nucleotide sequence ID" value="NZ_JALDAY010000024.1"/>
</dbReference>
<keyword evidence="2" id="KW-1185">Reference proteome</keyword>
<dbReference type="SUPFAM" id="SSF53098">
    <property type="entry name" value="Ribonuclease H-like"/>
    <property type="match status" value="1"/>
</dbReference>
<comment type="caution">
    <text evidence="1">The sequence shown here is derived from an EMBL/GenBank/DDBJ whole genome shotgun (WGS) entry which is preliminary data.</text>
</comment>
<dbReference type="EMBL" id="JALDAY010000024">
    <property type="protein sequence ID" value="MCI3279164.1"/>
    <property type="molecule type" value="Genomic_DNA"/>
</dbReference>
<gene>
    <name evidence="1" type="ORF">MQP27_49685</name>
</gene>
<evidence type="ECO:0000313" key="1">
    <source>
        <dbReference type="EMBL" id="MCI3279164.1"/>
    </source>
</evidence>
<dbReference type="Gene3D" id="3.30.420.10">
    <property type="entry name" value="Ribonuclease H-like superfamily/Ribonuclease H"/>
    <property type="match status" value="1"/>
</dbReference>
<reference evidence="1" key="1">
    <citation type="submission" date="2022-03" db="EMBL/GenBank/DDBJ databases">
        <title>Streptomyces 7R015 and 7R016 isolated from Barleria lupulina in Thailand.</title>
        <authorList>
            <person name="Kanchanasin P."/>
            <person name="Phongsopitanun W."/>
            <person name="Tanasupawat S."/>
        </authorList>
    </citation>
    <scope>NUCLEOTIDE SEQUENCE</scope>
    <source>
        <strain evidence="1">7R015</strain>
    </source>
</reference>
<protein>
    <submittedName>
        <fullName evidence="1">Uncharacterized protein</fullName>
    </submittedName>
</protein>
<accession>A0ABS9YQG4</accession>
<dbReference type="InterPro" id="IPR036397">
    <property type="entry name" value="RNaseH_sf"/>
</dbReference>
<evidence type="ECO:0000313" key="2">
    <source>
        <dbReference type="Proteomes" id="UP001165269"/>
    </source>
</evidence>
<organism evidence="1 2">
    <name type="scientific">Streptomyces cylindrosporus</name>
    <dbReference type="NCBI Taxonomy" id="2927583"/>
    <lineage>
        <taxon>Bacteria</taxon>
        <taxon>Bacillati</taxon>
        <taxon>Actinomycetota</taxon>
        <taxon>Actinomycetes</taxon>
        <taxon>Kitasatosporales</taxon>
        <taxon>Streptomycetaceae</taxon>
        <taxon>Streptomyces</taxon>
    </lineage>
</organism>
<dbReference type="InterPro" id="IPR012337">
    <property type="entry name" value="RNaseH-like_sf"/>
</dbReference>
<dbReference type="Proteomes" id="UP001165269">
    <property type="component" value="Unassembled WGS sequence"/>
</dbReference>
<name>A0ABS9YQG4_9ACTN</name>
<proteinExistence type="predicted"/>